<dbReference type="AlphaFoldDB" id="A0A0S4JMW7"/>
<organism evidence="4 5">
    <name type="scientific">Bodo saltans</name>
    <name type="common">Flagellated protozoan</name>
    <dbReference type="NCBI Taxonomy" id="75058"/>
    <lineage>
        <taxon>Eukaryota</taxon>
        <taxon>Discoba</taxon>
        <taxon>Euglenozoa</taxon>
        <taxon>Kinetoplastea</taxon>
        <taxon>Metakinetoplastina</taxon>
        <taxon>Eubodonida</taxon>
        <taxon>Bodonidae</taxon>
        <taxon>Bodo</taxon>
    </lineage>
</organism>
<evidence type="ECO:0000313" key="4">
    <source>
        <dbReference type="EMBL" id="CUG91572.1"/>
    </source>
</evidence>
<dbReference type="Gene3D" id="3.30.70.1230">
    <property type="entry name" value="Nucleotide cyclase"/>
    <property type="match status" value="1"/>
</dbReference>
<evidence type="ECO:0000256" key="2">
    <source>
        <dbReference type="SAM" id="Phobius"/>
    </source>
</evidence>
<keyword evidence="2" id="KW-1133">Transmembrane helix</keyword>
<keyword evidence="2" id="KW-0472">Membrane</keyword>
<keyword evidence="3" id="KW-0732">Signal</keyword>
<keyword evidence="2" id="KW-0812">Transmembrane</keyword>
<feature type="transmembrane region" description="Helical" evidence="2">
    <location>
        <begin position="359"/>
        <end position="385"/>
    </location>
</feature>
<feature type="compositionally biased region" description="Polar residues" evidence="1">
    <location>
        <begin position="467"/>
        <end position="478"/>
    </location>
</feature>
<feature type="region of interest" description="Disordered" evidence="1">
    <location>
        <begin position="496"/>
        <end position="523"/>
    </location>
</feature>
<protein>
    <submittedName>
        <fullName evidence="4">Mitogen-activated protein kinase, putative</fullName>
    </submittedName>
</protein>
<dbReference type="GO" id="GO:0016301">
    <property type="term" value="F:kinase activity"/>
    <property type="evidence" value="ECO:0007669"/>
    <property type="project" value="UniProtKB-KW"/>
</dbReference>
<dbReference type="InterPro" id="IPR029787">
    <property type="entry name" value="Nucleotide_cyclase"/>
</dbReference>
<dbReference type="VEuPathDB" id="TriTrypDB:BSAL_32755"/>
<keyword evidence="4" id="KW-0418">Kinase</keyword>
<evidence type="ECO:0000256" key="1">
    <source>
        <dbReference type="SAM" id="MobiDB-lite"/>
    </source>
</evidence>
<evidence type="ECO:0000313" key="5">
    <source>
        <dbReference type="Proteomes" id="UP000051952"/>
    </source>
</evidence>
<keyword evidence="5" id="KW-1185">Reference proteome</keyword>
<proteinExistence type="predicted"/>
<sequence>MTRVSLHLVLLVSAVVIAAISGSTALIPLYREALRSSEDAAHNFADEVAAQVAVNIEYYVAKPQNYAASVAQATRLGAVSRTSNQSIAQWLCDLVARSDEDILLIYYFDDASGFIAGRENTLNITALPPLPGYTVLAYYSAARQLADFWYFADGKVNFDGTPPNVTQHTLFNDTARPYAAPFRGATVPSLSSGNDPLRWAAPFVDFSQQFADFGLGGPIINTTTKNIIGLFGVFYRTSAMKAYLTTLRVAQSGRAFLVDAGTNALLGSNTGDPAVTVLANGTVVLATPALLSGDVAQRAYRSLGSRLGICTTSCSFTFGDGLDALFVTVIAVTDKFGLNLRVVVAVPASDFLASIQDSLIVGVGAAAGVISGVLVISAFLLHCLLRPLRQLEQRLYESSTLQYRDFPFHEEPSCLSEIATIETAYAKLVAELQKVRSFLPQSVLRQLDVEQLEEGGDYAMDEKSQEISRLSPLSSGRGETSGIGTLALDAMELDSAAPPEAATARRTLPPRPGTLSSPADGAIDPPFSSLMDGDRTPPKCVTLASGGSSGAVTGGVSRKAHQLHLDGLLHSRRVTILTANMCSFHKALQCVGADDLQLLHTAVTKLILSTVNAHQGVLEWLHGDRFTASYNASLPCPTPAERACQTMTSLLVTLPTLKQRGYTGMRFGAATGAALCGNLGCDAMRRFSVVGIVVNHAYALNQQTKLETVNNLVCAGTFQEAQRTFVLQYMNYVLLPQAPTGALIATVIGPRPTRTPAASPVVDGAQRDFSGLQDDRSGGLWGLPSSKDVVGNVNEAFEYFAQGDLQRVKELYSTIPKKHSAGLARLLRAVEHVQHQAGVN</sequence>
<feature type="compositionally biased region" description="Low complexity" evidence="1">
    <location>
        <begin position="496"/>
        <end position="507"/>
    </location>
</feature>
<feature type="chain" id="PRO_5006622564" evidence="3">
    <location>
        <begin position="26"/>
        <end position="840"/>
    </location>
</feature>
<feature type="signal peptide" evidence="3">
    <location>
        <begin position="1"/>
        <end position="25"/>
    </location>
</feature>
<gene>
    <name evidence="4" type="ORF">BSAL_32755</name>
</gene>
<dbReference type="EMBL" id="CYKH01001941">
    <property type="protein sequence ID" value="CUG91572.1"/>
    <property type="molecule type" value="Genomic_DNA"/>
</dbReference>
<accession>A0A0S4JMW7</accession>
<dbReference type="SUPFAM" id="SSF55073">
    <property type="entry name" value="Nucleotide cyclase"/>
    <property type="match status" value="1"/>
</dbReference>
<feature type="region of interest" description="Disordered" evidence="1">
    <location>
        <begin position="456"/>
        <end position="481"/>
    </location>
</feature>
<keyword evidence="4" id="KW-0808">Transferase</keyword>
<name>A0A0S4JMW7_BODSA</name>
<evidence type="ECO:0000256" key="3">
    <source>
        <dbReference type="SAM" id="SignalP"/>
    </source>
</evidence>
<dbReference type="Proteomes" id="UP000051952">
    <property type="component" value="Unassembled WGS sequence"/>
</dbReference>
<reference evidence="5" key="1">
    <citation type="submission" date="2015-09" db="EMBL/GenBank/DDBJ databases">
        <authorList>
            <consortium name="Pathogen Informatics"/>
        </authorList>
    </citation>
    <scope>NUCLEOTIDE SEQUENCE [LARGE SCALE GENOMIC DNA]</scope>
    <source>
        <strain evidence="5">Lake Konstanz</strain>
    </source>
</reference>